<dbReference type="InterPro" id="IPR001828">
    <property type="entry name" value="ANF_lig-bd_rcpt"/>
</dbReference>
<proteinExistence type="predicted"/>
<keyword evidence="10" id="KW-1185">Reference proteome</keyword>
<dbReference type="InterPro" id="IPR000337">
    <property type="entry name" value="GPCR_3"/>
</dbReference>
<dbReference type="STRING" id="50429.A0A2B4SB39"/>
<dbReference type="InterPro" id="IPR050726">
    <property type="entry name" value="mGluR"/>
</dbReference>
<sequence length="308" mass="34413">MTTGLFFVVFSVCVVLTIPGTAENDRHHQPGDFTLGGLFLLRYTSEDGRCGNVYPTGFAHVEAMIYAIDKINANRSLLPNTTLGYDIRAYCTNNENLMEQAYAFVRRNEMLAELQNSSNECEVINNITKSEPTPVVAVIGPSDSGTAVLVASLMQVARIPLISHSATSSELSSPQYRHFFRTASLDGQQASAMADIIERFNWSYVAAVAMVDSYGRNGVWKLESEAAERDTFCVSFVEYIPPQKYTTKLERAVMKLKSYPNIRVVILWLVDLYGRQFLEIATREKLFDRTCEALATNDPSAITKLIEE</sequence>
<dbReference type="PANTHER" id="PTHR24060">
    <property type="entry name" value="METABOTROPIC GLUTAMATE RECEPTOR"/>
    <property type="match status" value="1"/>
</dbReference>
<keyword evidence="6" id="KW-0325">Glycoprotein</keyword>
<keyword evidence="4" id="KW-0472">Membrane</keyword>
<dbReference type="InterPro" id="IPR028082">
    <property type="entry name" value="Peripla_BP_I"/>
</dbReference>
<dbReference type="AlphaFoldDB" id="A0A2B4SB39"/>
<evidence type="ECO:0000256" key="3">
    <source>
        <dbReference type="ARBA" id="ARBA00022989"/>
    </source>
</evidence>
<dbReference type="GO" id="GO:0016020">
    <property type="term" value="C:membrane"/>
    <property type="evidence" value="ECO:0007669"/>
    <property type="project" value="UniProtKB-SubCell"/>
</dbReference>
<keyword evidence="3" id="KW-1133">Transmembrane helix</keyword>
<name>A0A2B4SB39_STYPI</name>
<evidence type="ECO:0000256" key="7">
    <source>
        <dbReference type="SAM" id="SignalP"/>
    </source>
</evidence>
<keyword evidence="5 9" id="KW-0675">Receptor</keyword>
<dbReference type="Gene3D" id="3.40.50.2300">
    <property type="match status" value="1"/>
</dbReference>
<dbReference type="EMBL" id="LSMT01000142">
    <property type="protein sequence ID" value="PFX25788.1"/>
    <property type="molecule type" value="Genomic_DNA"/>
</dbReference>
<evidence type="ECO:0000259" key="8">
    <source>
        <dbReference type="Pfam" id="PF01094"/>
    </source>
</evidence>
<dbReference type="Proteomes" id="UP000225706">
    <property type="component" value="Unassembled WGS sequence"/>
</dbReference>
<dbReference type="Pfam" id="PF01094">
    <property type="entry name" value="ANF_receptor"/>
    <property type="match status" value="1"/>
</dbReference>
<evidence type="ECO:0000256" key="1">
    <source>
        <dbReference type="ARBA" id="ARBA00004141"/>
    </source>
</evidence>
<dbReference type="PRINTS" id="PR00248">
    <property type="entry name" value="GPCRMGR"/>
</dbReference>
<feature type="signal peptide" evidence="7">
    <location>
        <begin position="1"/>
        <end position="22"/>
    </location>
</feature>
<dbReference type="CDD" id="cd06350">
    <property type="entry name" value="PBP1_GPCR_family_C-like"/>
    <property type="match status" value="1"/>
</dbReference>
<gene>
    <name evidence="9" type="primary">mGluR</name>
    <name evidence="9" type="ORF">AWC38_SpisGene9576</name>
</gene>
<comment type="subcellular location">
    <subcellularLocation>
        <location evidence="1">Membrane</location>
        <topology evidence="1">Multi-pass membrane protein</topology>
    </subcellularLocation>
</comment>
<keyword evidence="2" id="KW-0812">Transmembrane</keyword>
<reference evidence="10" key="1">
    <citation type="journal article" date="2017" name="bioRxiv">
        <title>Comparative analysis of the genomes of Stylophora pistillata and Acropora digitifera provides evidence for extensive differences between species of corals.</title>
        <authorList>
            <person name="Voolstra C.R."/>
            <person name="Li Y."/>
            <person name="Liew Y.J."/>
            <person name="Baumgarten S."/>
            <person name="Zoccola D."/>
            <person name="Flot J.-F."/>
            <person name="Tambutte S."/>
            <person name="Allemand D."/>
            <person name="Aranda M."/>
        </authorList>
    </citation>
    <scope>NUCLEOTIDE SEQUENCE [LARGE SCALE GENOMIC DNA]</scope>
</reference>
<feature type="chain" id="PRO_5012902744" evidence="7">
    <location>
        <begin position="23"/>
        <end position="308"/>
    </location>
</feature>
<evidence type="ECO:0000313" key="9">
    <source>
        <dbReference type="EMBL" id="PFX25788.1"/>
    </source>
</evidence>
<comment type="caution">
    <text evidence="9">The sequence shown here is derived from an EMBL/GenBank/DDBJ whole genome shotgun (WGS) entry which is preliminary data.</text>
</comment>
<keyword evidence="7" id="KW-0732">Signal</keyword>
<evidence type="ECO:0000256" key="2">
    <source>
        <dbReference type="ARBA" id="ARBA00022692"/>
    </source>
</evidence>
<evidence type="ECO:0000256" key="5">
    <source>
        <dbReference type="ARBA" id="ARBA00023170"/>
    </source>
</evidence>
<feature type="domain" description="Receptor ligand binding region" evidence="8">
    <location>
        <begin position="62"/>
        <end position="288"/>
    </location>
</feature>
<dbReference type="GO" id="GO:0004930">
    <property type="term" value="F:G protein-coupled receptor activity"/>
    <property type="evidence" value="ECO:0007669"/>
    <property type="project" value="InterPro"/>
</dbReference>
<evidence type="ECO:0000256" key="6">
    <source>
        <dbReference type="ARBA" id="ARBA00023180"/>
    </source>
</evidence>
<protein>
    <submittedName>
        <fullName evidence="9">Metabotropic glutamate receptor</fullName>
    </submittedName>
</protein>
<evidence type="ECO:0000256" key="4">
    <source>
        <dbReference type="ARBA" id="ARBA00023136"/>
    </source>
</evidence>
<organism evidence="9 10">
    <name type="scientific">Stylophora pistillata</name>
    <name type="common">Smooth cauliflower coral</name>
    <dbReference type="NCBI Taxonomy" id="50429"/>
    <lineage>
        <taxon>Eukaryota</taxon>
        <taxon>Metazoa</taxon>
        <taxon>Cnidaria</taxon>
        <taxon>Anthozoa</taxon>
        <taxon>Hexacorallia</taxon>
        <taxon>Scleractinia</taxon>
        <taxon>Astrocoeniina</taxon>
        <taxon>Pocilloporidae</taxon>
        <taxon>Stylophora</taxon>
    </lineage>
</organism>
<evidence type="ECO:0000313" key="10">
    <source>
        <dbReference type="Proteomes" id="UP000225706"/>
    </source>
</evidence>
<dbReference type="SUPFAM" id="SSF53822">
    <property type="entry name" value="Periplasmic binding protein-like I"/>
    <property type="match status" value="1"/>
</dbReference>
<dbReference type="OrthoDB" id="5984008at2759"/>
<accession>A0A2B4SB39</accession>